<dbReference type="EMBL" id="CP069188">
    <property type="protein sequence ID" value="QRV16332.1"/>
    <property type="molecule type" value="Genomic_DNA"/>
</dbReference>
<evidence type="ECO:0000313" key="3">
    <source>
        <dbReference type="EMBL" id="QRV16332.1"/>
    </source>
</evidence>
<keyword evidence="2" id="KW-0812">Transmembrane</keyword>
<sequence length="355" mass="38134">MSEDDLLSRRQSLLGIGAVGTALGGTAIGVSGVFDGDETAEKKTDGKKRAAGDDDKKDDADQDDEAATKAGLDLEVVCHEGGEATVRVRNERSAEATLSWKVDVDGLELGDLDMATLEELDPDDFGENDTAALEAYARSQGMNVDADDLERLEGKRIELNGTTLDLGKQTIDLERLAEEKGVDLEDAEFDLDKLYGTVTVPKGGVESFRAAALSMDSAVELYYDGKRIESVSVDTAACRESTMADKIDLEAVCYRSRKRNDENSAGDGGNGGVEKTTEAKFCVRNHGTEAVKLGWTVNGDKQGGKCYVDAEGSDSFWVTVLDDRKTSVTVTYEGEAVDTEKADTDTKCTDDRDDA</sequence>
<dbReference type="OrthoDB" id="186981at2157"/>
<protein>
    <submittedName>
        <fullName evidence="3">Uncharacterized protein</fullName>
    </submittedName>
</protein>
<keyword evidence="4" id="KW-1185">Reference proteome</keyword>
<feature type="transmembrane region" description="Helical" evidence="2">
    <location>
        <begin position="12"/>
        <end position="34"/>
    </location>
</feature>
<gene>
    <name evidence="3" type="ORF">JMJ58_05420</name>
</gene>
<dbReference type="Proteomes" id="UP000637819">
    <property type="component" value="Chromosome"/>
</dbReference>
<dbReference type="AlphaFoldDB" id="A0A8T8E4B6"/>
<evidence type="ECO:0000256" key="2">
    <source>
        <dbReference type="SAM" id="Phobius"/>
    </source>
</evidence>
<reference evidence="3 4" key="1">
    <citation type="submission" date="2021-01" db="EMBL/GenBank/DDBJ databases">
        <title>Genome Sequence and Methylation Pattern of Haloterrigena salifodinae BOL5-1, An Extremely Halophilic Archaeon from a Bolivian Salt Mine.</title>
        <authorList>
            <person name="DasSarma P."/>
            <person name="Anton B.P."/>
            <person name="DasSarma S.L."/>
            <person name="von Ehrenheim H.A.L."/>
            <person name="Martinez F.L."/>
            <person name="Guzman D."/>
            <person name="Roberts R.J."/>
            <person name="DasSarma S."/>
        </authorList>
    </citation>
    <scope>NUCLEOTIDE SEQUENCE [LARGE SCALE GENOMIC DNA]</scope>
    <source>
        <strain evidence="3 4">BOL5-1</strain>
    </source>
</reference>
<keyword evidence="2" id="KW-1133">Transmembrane helix</keyword>
<proteinExistence type="predicted"/>
<accession>A0A8T8E4B6</accession>
<feature type="region of interest" description="Disordered" evidence="1">
    <location>
        <begin position="30"/>
        <end position="69"/>
    </location>
</feature>
<name>A0A8T8E4B6_9EURY</name>
<dbReference type="KEGG" id="hsal:JMJ58_05420"/>
<evidence type="ECO:0000256" key="1">
    <source>
        <dbReference type="SAM" id="MobiDB-lite"/>
    </source>
</evidence>
<keyword evidence="2" id="KW-0472">Membrane</keyword>
<dbReference type="GeneID" id="62874542"/>
<feature type="compositionally biased region" description="Basic and acidic residues" evidence="1">
    <location>
        <begin position="39"/>
        <end position="59"/>
    </location>
</feature>
<dbReference type="RefSeq" id="WP_204748640.1">
    <property type="nucleotide sequence ID" value="NZ_CP069188.1"/>
</dbReference>
<organism evidence="3 4">
    <name type="scientific">Haloterrigena salifodinae</name>
    <dbReference type="NCBI Taxonomy" id="2675099"/>
    <lineage>
        <taxon>Archaea</taxon>
        <taxon>Methanobacteriati</taxon>
        <taxon>Methanobacteriota</taxon>
        <taxon>Stenosarchaea group</taxon>
        <taxon>Halobacteria</taxon>
        <taxon>Halobacteriales</taxon>
        <taxon>Natrialbaceae</taxon>
        <taxon>Haloterrigena</taxon>
    </lineage>
</organism>
<evidence type="ECO:0000313" key="4">
    <source>
        <dbReference type="Proteomes" id="UP000637819"/>
    </source>
</evidence>